<protein>
    <submittedName>
        <fullName evidence="2">Uncharacterized protein</fullName>
    </submittedName>
</protein>
<evidence type="ECO:0000313" key="3">
    <source>
        <dbReference type="Proteomes" id="UP000780801"/>
    </source>
</evidence>
<dbReference type="AlphaFoldDB" id="A0A9P6KC39"/>
<keyword evidence="3" id="KW-1185">Reference proteome</keyword>
<dbReference type="EMBL" id="JAABOA010002882">
    <property type="protein sequence ID" value="KAF9579295.1"/>
    <property type="molecule type" value="Genomic_DNA"/>
</dbReference>
<proteinExistence type="predicted"/>
<feature type="compositionally biased region" description="Basic and acidic residues" evidence="1">
    <location>
        <begin position="1"/>
        <end position="22"/>
    </location>
</feature>
<evidence type="ECO:0000313" key="2">
    <source>
        <dbReference type="EMBL" id="KAF9579295.1"/>
    </source>
</evidence>
<comment type="caution">
    <text evidence="2">The sequence shown here is derived from an EMBL/GenBank/DDBJ whole genome shotgun (WGS) entry which is preliminary data.</text>
</comment>
<feature type="region of interest" description="Disordered" evidence="1">
    <location>
        <begin position="61"/>
        <end position="87"/>
    </location>
</feature>
<evidence type="ECO:0000256" key="1">
    <source>
        <dbReference type="SAM" id="MobiDB-lite"/>
    </source>
</evidence>
<gene>
    <name evidence="2" type="ORF">BGW38_004506</name>
</gene>
<dbReference type="Proteomes" id="UP000780801">
    <property type="component" value="Unassembled WGS sequence"/>
</dbReference>
<sequence length="107" mass="12053">MSLDEVVRSGQDYKDSSDDSTTKETQVAAETPRPTFEFPPHVAETVLQRIGYQSLNEYEQDRDKSLAASTTTAGCCSSATQTRDPREKLREQIQEFLITSDDEETQD</sequence>
<organism evidence="2 3">
    <name type="scientific">Lunasporangiospora selenospora</name>
    <dbReference type="NCBI Taxonomy" id="979761"/>
    <lineage>
        <taxon>Eukaryota</taxon>
        <taxon>Fungi</taxon>
        <taxon>Fungi incertae sedis</taxon>
        <taxon>Mucoromycota</taxon>
        <taxon>Mortierellomycotina</taxon>
        <taxon>Mortierellomycetes</taxon>
        <taxon>Mortierellales</taxon>
        <taxon>Mortierellaceae</taxon>
        <taxon>Lunasporangiospora</taxon>
    </lineage>
</organism>
<feature type="compositionally biased region" description="Low complexity" evidence="1">
    <location>
        <begin position="66"/>
        <end position="80"/>
    </location>
</feature>
<feature type="region of interest" description="Disordered" evidence="1">
    <location>
        <begin position="1"/>
        <end position="38"/>
    </location>
</feature>
<reference evidence="2" key="1">
    <citation type="journal article" date="2020" name="Fungal Divers.">
        <title>Resolving the Mortierellaceae phylogeny through synthesis of multi-gene phylogenetics and phylogenomics.</title>
        <authorList>
            <person name="Vandepol N."/>
            <person name="Liber J."/>
            <person name="Desiro A."/>
            <person name="Na H."/>
            <person name="Kennedy M."/>
            <person name="Barry K."/>
            <person name="Grigoriev I.V."/>
            <person name="Miller A.N."/>
            <person name="O'Donnell K."/>
            <person name="Stajich J.E."/>
            <person name="Bonito G."/>
        </authorList>
    </citation>
    <scope>NUCLEOTIDE SEQUENCE</scope>
    <source>
        <strain evidence="2">KOD1015</strain>
    </source>
</reference>
<accession>A0A9P6KC39</accession>
<name>A0A9P6KC39_9FUNG</name>